<reference evidence="3 4" key="1">
    <citation type="submission" date="2020-01" db="EMBL/GenBank/DDBJ databases">
        <title>Muriicola jejuensis KCTC 22299.</title>
        <authorList>
            <person name="Wang G."/>
        </authorList>
    </citation>
    <scope>NUCLEOTIDE SEQUENCE [LARGE SCALE GENOMIC DNA]</scope>
    <source>
        <strain evidence="3 4">KCTC 22299</strain>
    </source>
</reference>
<organism evidence="3 4">
    <name type="scientific">Muriicola jejuensis</name>
    <dbReference type="NCBI Taxonomy" id="504488"/>
    <lineage>
        <taxon>Bacteria</taxon>
        <taxon>Pseudomonadati</taxon>
        <taxon>Bacteroidota</taxon>
        <taxon>Flavobacteriia</taxon>
        <taxon>Flavobacteriales</taxon>
        <taxon>Flavobacteriaceae</taxon>
        <taxon>Muriicola</taxon>
    </lineage>
</organism>
<dbReference type="Proteomes" id="UP000468443">
    <property type="component" value="Unassembled WGS sequence"/>
</dbReference>
<evidence type="ECO:0008006" key="5">
    <source>
        <dbReference type="Google" id="ProtNLM"/>
    </source>
</evidence>
<feature type="transmembrane region" description="Helical" evidence="2">
    <location>
        <begin position="15"/>
        <end position="34"/>
    </location>
</feature>
<evidence type="ECO:0000313" key="4">
    <source>
        <dbReference type="Proteomes" id="UP000468443"/>
    </source>
</evidence>
<dbReference type="EMBL" id="JAABOP010000005">
    <property type="protein sequence ID" value="NER11610.1"/>
    <property type="molecule type" value="Genomic_DNA"/>
</dbReference>
<gene>
    <name evidence="3" type="ORF">GWK09_13845</name>
</gene>
<feature type="transmembrane region" description="Helical" evidence="2">
    <location>
        <begin position="46"/>
        <end position="66"/>
    </location>
</feature>
<keyword evidence="2" id="KW-0812">Transmembrane</keyword>
<name>A0A6P0UGM9_9FLAO</name>
<dbReference type="AlphaFoldDB" id="A0A6P0UGM9"/>
<dbReference type="InterPro" id="IPR011990">
    <property type="entry name" value="TPR-like_helical_dom_sf"/>
</dbReference>
<comment type="caution">
    <text evidence="3">The sequence shown here is derived from an EMBL/GenBank/DDBJ whole genome shotgun (WGS) entry which is preliminary data.</text>
</comment>
<protein>
    <recommendedName>
        <fullName evidence="5">Tetratricopeptide repeat protein</fullName>
    </recommendedName>
</protein>
<proteinExistence type="predicted"/>
<feature type="transmembrane region" description="Helical" evidence="2">
    <location>
        <begin position="118"/>
        <end position="137"/>
    </location>
</feature>
<dbReference type="SUPFAM" id="SSF48452">
    <property type="entry name" value="TPR-like"/>
    <property type="match status" value="1"/>
</dbReference>
<evidence type="ECO:0000313" key="3">
    <source>
        <dbReference type="EMBL" id="NER11610.1"/>
    </source>
</evidence>
<dbReference type="Gene3D" id="1.25.40.10">
    <property type="entry name" value="Tetratricopeptide repeat domain"/>
    <property type="match status" value="1"/>
</dbReference>
<dbReference type="RefSeq" id="WP_163694063.1">
    <property type="nucleotide sequence ID" value="NZ_FXTW01000003.1"/>
</dbReference>
<keyword evidence="2" id="KW-1133">Transmembrane helix</keyword>
<keyword evidence="2" id="KW-0472">Membrane</keyword>
<keyword evidence="4" id="KW-1185">Reference proteome</keyword>
<feature type="compositionally biased region" description="Basic and acidic residues" evidence="1">
    <location>
        <begin position="77"/>
        <end position="98"/>
    </location>
</feature>
<feature type="region of interest" description="Disordered" evidence="1">
    <location>
        <begin position="77"/>
        <end position="104"/>
    </location>
</feature>
<evidence type="ECO:0000256" key="1">
    <source>
        <dbReference type="SAM" id="MobiDB-lite"/>
    </source>
</evidence>
<accession>A0A6P0UGM9</accession>
<evidence type="ECO:0000256" key="2">
    <source>
        <dbReference type="SAM" id="Phobius"/>
    </source>
</evidence>
<sequence>MKLKEFIRECHQKEVFKNLSIYVVTGWVLIQVFSEIREPFALPKISLTYLLLVLIAGFPFYAYLLWRYRLKPEEQDSERSNHMELDRRNDPSEEEKGHPGQKKHLPGIRFYSPFQKMYFGFLFAILMLSGISVAWIVQANFISEPDIRAFTFPVEEKNDKVAVLSFDNNTMDPDLDVVGKMAVDWIIHGITSNGVAQVISPAVLEQYTTVSQASVISNNDNDILTKYLKPGKVIAGNYYLNDGQLLIQCSIQNGEMNETLETIEPVSCDPASPISCIEQLKQRLLSALLDKDENYTVYEETPPNYEAYKLMLGADEFSNTAPEFLDIMNRAIAIDSNYFEPQMHRITYYYNIDKFATADSLIQELMHADLKNSRQKNLMRLWHAIIRGDNKKAFTYQKKEYDIEPDDLNNNSSTMVLALQFINRPEAVDSIYNTQLAMDKIDSLNCQTCEYRFFSKGMADIAMGKPEKPIEMFGDYGNVKEFYWVKDVLLYAYVRTGNLEEIERILNTVKLTGDEETWREKCLLAAKQLLLKGEKALAHAYLDQIQESIVKQPADLAKEEKELLAYSHFYKGEYVPGGKLFQQLSQEDSDNVDFRAFWAMSLQGNGKSEEAEKTVAGLEDLRADYQYGAIDYAKARYYAFKGDSDLVIQHLIRAVAAGKRYNPGTFGDDVLLQPYKDLEGFRNVLTFWH</sequence>